<keyword evidence="2" id="KW-1185">Reference proteome</keyword>
<name>A0A4P9Z9A6_9ASCO</name>
<reference evidence="2" key="1">
    <citation type="journal article" date="2018" name="Nat. Microbiol.">
        <title>Leveraging single-cell genomics to expand the fungal tree of life.</title>
        <authorList>
            <person name="Ahrendt S.R."/>
            <person name="Quandt C.A."/>
            <person name="Ciobanu D."/>
            <person name="Clum A."/>
            <person name="Salamov A."/>
            <person name="Andreopoulos B."/>
            <person name="Cheng J.F."/>
            <person name="Woyke T."/>
            <person name="Pelin A."/>
            <person name="Henrissat B."/>
            <person name="Reynolds N.K."/>
            <person name="Benny G.L."/>
            <person name="Smith M.E."/>
            <person name="James T.Y."/>
            <person name="Grigoriev I.V."/>
        </authorList>
    </citation>
    <scope>NUCLEOTIDE SEQUENCE [LARGE SCALE GENOMIC DNA]</scope>
    <source>
        <strain evidence="2">Baker2002</strain>
    </source>
</reference>
<evidence type="ECO:0000313" key="1">
    <source>
        <dbReference type="EMBL" id="RKP29344.1"/>
    </source>
</evidence>
<accession>A0A4P9Z9A6</accession>
<dbReference type="AlphaFoldDB" id="A0A4P9Z9A6"/>
<dbReference type="Proteomes" id="UP000268321">
    <property type="component" value="Unassembled WGS sequence"/>
</dbReference>
<evidence type="ECO:0000313" key="2">
    <source>
        <dbReference type="Proteomes" id="UP000268321"/>
    </source>
</evidence>
<sequence length="200" mass="23130">MQGVRELPARIIHSAQNGLEPFGDDLAEAMSVPVTETKVKLPVPWFKEYMAYKSHQASVLLMNENKPLSLKFTNLEKTMSNENDLRSWTRYIIDYDRDEPEEAEDESEKSIDVTIDEFIAYLVEQKGFIKEDLQFLHRPDLDYGYEQVEEELSSIYERERAATNIEVWGEAHEARLSSAIRTSFHVTALVVAILAYFLSF</sequence>
<organism evidence="1 2">
    <name type="scientific">Metschnikowia bicuspidata</name>
    <dbReference type="NCBI Taxonomy" id="27322"/>
    <lineage>
        <taxon>Eukaryota</taxon>
        <taxon>Fungi</taxon>
        <taxon>Dikarya</taxon>
        <taxon>Ascomycota</taxon>
        <taxon>Saccharomycotina</taxon>
        <taxon>Pichiomycetes</taxon>
        <taxon>Metschnikowiaceae</taxon>
        <taxon>Metschnikowia</taxon>
    </lineage>
</organism>
<protein>
    <submittedName>
        <fullName evidence="1">Uncharacterized protein</fullName>
    </submittedName>
</protein>
<gene>
    <name evidence="1" type="ORF">METBISCDRAFT_28290</name>
</gene>
<dbReference type="OrthoDB" id="4087050at2759"/>
<proteinExistence type="predicted"/>
<dbReference type="EMBL" id="ML004492">
    <property type="protein sequence ID" value="RKP29344.1"/>
    <property type="molecule type" value="Genomic_DNA"/>
</dbReference>